<evidence type="ECO:0000313" key="3">
    <source>
        <dbReference type="Proteomes" id="UP001148786"/>
    </source>
</evidence>
<dbReference type="Proteomes" id="UP001148786">
    <property type="component" value="Unassembled WGS sequence"/>
</dbReference>
<organism evidence="2 3">
    <name type="scientific">Agrocybe chaxingu</name>
    <dbReference type="NCBI Taxonomy" id="84603"/>
    <lineage>
        <taxon>Eukaryota</taxon>
        <taxon>Fungi</taxon>
        <taxon>Dikarya</taxon>
        <taxon>Basidiomycota</taxon>
        <taxon>Agaricomycotina</taxon>
        <taxon>Agaricomycetes</taxon>
        <taxon>Agaricomycetidae</taxon>
        <taxon>Agaricales</taxon>
        <taxon>Agaricineae</taxon>
        <taxon>Strophariaceae</taxon>
        <taxon>Agrocybe</taxon>
    </lineage>
</organism>
<accession>A0A9W8K697</accession>
<feature type="region of interest" description="Disordered" evidence="1">
    <location>
        <begin position="50"/>
        <end position="75"/>
    </location>
</feature>
<protein>
    <submittedName>
        <fullName evidence="2">Uncharacterized protein</fullName>
    </submittedName>
</protein>
<dbReference type="AlphaFoldDB" id="A0A9W8K697"/>
<name>A0A9W8K697_9AGAR</name>
<comment type="caution">
    <text evidence="2">The sequence shown here is derived from an EMBL/GenBank/DDBJ whole genome shotgun (WGS) entry which is preliminary data.</text>
</comment>
<dbReference type="EMBL" id="JANKHO010000176">
    <property type="protein sequence ID" value="KAJ3513832.1"/>
    <property type="molecule type" value="Genomic_DNA"/>
</dbReference>
<evidence type="ECO:0000256" key="1">
    <source>
        <dbReference type="SAM" id="MobiDB-lite"/>
    </source>
</evidence>
<proteinExistence type="predicted"/>
<dbReference type="OrthoDB" id="3050646at2759"/>
<reference evidence="2" key="1">
    <citation type="submission" date="2022-07" db="EMBL/GenBank/DDBJ databases">
        <title>Genome Sequence of Agrocybe chaxingu.</title>
        <authorList>
            <person name="Buettner E."/>
        </authorList>
    </citation>
    <scope>NUCLEOTIDE SEQUENCE</scope>
    <source>
        <strain evidence="2">MP-N11</strain>
    </source>
</reference>
<gene>
    <name evidence="2" type="ORF">NLJ89_g2732</name>
</gene>
<sequence>MPSRRAAIGITSYLQIGRSRVDPTSGIGGSKTSWVKFTASCISTPAMTGIVDPPGPTASEMSTQTLHPRRQQGDRDAPLCKGRFRFEILSEVHYYTEHSAVRAAVLLKMSFVLPRHVECSIIVDTPDKNKEASWMPLQAGRKSPGGASQYLMLLIRICRMYKNSGDTGAYPRELTLRRRTGAAAPPPSLSLSPWFEFNLTLTKDLKAEVTWVTNLLDRVLRKDSAGDDASRTYEIRGQLDP</sequence>
<keyword evidence="3" id="KW-1185">Reference proteome</keyword>
<evidence type="ECO:0000313" key="2">
    <source>
        <dbReference type="EMBL" id="KAJ3513832.1"/>
    </source>
</evidence>